<proteinExistence type="predicted"/>
<evidence type="ECO:0000259" key="1">
    <source>
        <dbReference type="Pfam" id="PF04383"/>
    </source>
</evidence>
<dbReference type="PRINTS" id="PR01994">
    <property type="entry name" value="ANTIREPRESSR"/>
</dbReference>
<protein>
    <recommendedName>
        <fullName evidence="5">KilA-N domain-containing protein</fullName>
    </recommendedName>
</protein>
<dbReference type="InterPro" id="IPR018875">
    <property type="entry name" value="Antirepressor_Ant_N"/>
</dbReference>
<name>A0A6M5YIH1_9BACT</name>
<dbReference type="KEGG" id="ftj:FTUN_0623"/>
<dbReference type="Pfam" id="PF10547">
    <property type="entry name" value="P22_AR_N"/>
    <property type="match status" value="1"/>
</dbReference>
<organism evidence="3 4">
    <name type="scientific">Frigoriglobus tundricola</name>
    <dbReference type="NCBI Taxonomy" id="2774151"/>
    <lineage>
        <taxon>Bacteria</taxon>
        <taxon>Pseudomonadati</taxon>
        <taxon>Planctomycetota</taxon>
        <taxon>Planctomycetia</taxon>
        <taxon>Gemmatales</taxon>
        <taxon>Gemmataceae</taxon>
        <taxon>Frigoriglobus</taxon>
    </lineage>
</organism>
<dbReference type="InterPro" id="IPR018004">
    <property type="entry name" value="KilA/APSES_HTH"/>
</dbReference>
<dbReference type="AlphaFoldDB" id="A0A6M5YIH1"/>
<dbReference type="EMBL" id="CP053452">
    <property type="protein sequence ID" value="QJW93120.1"/>
    <property type="molecule type" value="Genomic_DNA"/>
</dbReference>
<evidence type="ECO:0000259" key="2">
    <source>
        <dbReference type="Pfam" id="PF10547"/>
    </source>
</evidence>
<dbReference type="Pfam" id="PF04383">
    <property type="entry name" value="KilA-N"/>
    <property type="match status" value="1"/>
</dbReference>
<feature type="domain" description="KilA/APSES-type HTH DNA-binding" evidence="1">
    <location>
        <begin position="25"/>
        <end position="57"/>
    </location>
</feature>
<reference evidence="4" key="1">
    <citation type="submission" date="2020-05" db="EMBL/GenBank/DDBJ databases">
        <title>Frigoriglobus tundricola gen. nov., sp. nov., a psychrotolerant cellulolytic planctomycete of the family Gemmataceae with two divergent copies of 16S rRNA gene.</title>
        <authorList>
            <person name="Kulichevskaya I.S."/>
            <person name="Ivanova A.A."/>
            <person name="Naumoff D.G."/>
            <person name="Beletsky A.V."/>
            <person name="Rijpstra W.I.C."/>
            <person name="Sinninghe Damste J.S."/>
            <person name="Mardanov A.V."/>
            <person name="Ravin N.V."/>
            <person name="Dedysh S.N."/>
        </authorList>
    </citation>
    <scope>NUCLEOTIDE SEQUENCE [LARGE SCALE GENOMIC DNA]</scope>
    <source>
        <strain evidence="4">PL17</strain>
    </source>
</reference>
<evidence type="ECO:0008006" key="5">
    <source>
        <dbReference type="Google" id="ProtNLM"/>
    </source>
</evidence>
<accession>A0A6M5YIH1</accession>
<feature type="domain" description="Antirepressor protein ant N-terminal" evidence="2">
    <location>
        <begin position="98"/>
        <end position="206"/>
    </location>
</feature>
<gene>
    <name evidence="3" type="ORF">FTUN_0623</name>
</gene>
<evidence type="ECO:0000313" key="3">
    <source>
        <dbReference type="EMBL" id="QJW93120.1"/>
    </source>
</evidence>
<evidence type="ECO:0000313" key="4">
    <source>
        <dbReference type="Proteomes" id="UP000503447"/>
    </source>
</evidence>
<dbReference type="Proteomes" id="UP000503447">
    <property type="component" value="Chromosome"/>
</dbReference>
<keyword evidence="4" id="KW-1185">Reference proteome</keyword>
<sequence length="239" mass="25401">MVPKVLSTDLGIPISVLVQTQKGVTAGDSRGAGQGTWIHPKVAISFAQWASAEFVAAVTVGSGTAPQAKKSKEWAVVAFSATTGADGKSRPVTNELVKVPFHGEMLESIKDDRGVWAGLKCMCENLGLNWSGQLRRLRTARWATMCMMHTVASDGKTREVAMLRADKIPMWLAGVDLDRIKDKAVRDKIDAYQDKAADVLAEHFFRPEPKSAPGLTAADVADVVVQTLAAGGASGVAGE</sequence>